<evidence type="ECO:0000256" key="7">
    <source>
        <dbReference type="ARBA" id="ARBA00023180"/>
    </source>
</evidence>
<organism evidence="11">
    <name type="scientific">Micromonas pusilla (strain CCMP1545)</name>
    <name type="common">Picoplanktonic green alga</name>
    <dbReference type="NCBI Taxonomy" id="564608"/>
    <lineage>
        <taxon>Eukaryota</taxon>
        <taxon>Viridiplantae</taxon>
        <taxon>Chlorophyta</taxon>
        <taxon>Mamiellophyceae</taxon>
        <taxon>Mamiellales</taxon>
        <taxon>Mamiellaceae</taxon>
        <taxon>Micromonas</taxon>
    </lineage>
</organism>
<dbReference type="GO" id="GO:0016407">
    <property type="term" value="F:acetyltransferase activity"/>
    <property type="evidence" value="ECO:0007669"/>
    <property type="project" value="TreeGrafter"/>
</dbReference>
<dbReference type="GO" id="GO:0005794">
    <property type="term" value="C:Golgi apparatus"/>
    <property type="evidence" value="ECO:0007669"/>
    <property type="project" value="UniProtKB-ARBA"/>
</dbReference>
<evidence type="ECO:0000256" key="1">
    <source>
        <dbReference type="ARBA" id="ARBA00004141"/>
    </source>
</evidence>
<dbReference type="GO" id="GO:0016020">
    <property type="term" value="C:membrane"/>
    <property type="evidence" value="ECO:0007669"/>
    <property type="project" value="UniProtKB-SubCell"/>
</dbReference>
<dbReference type="InterPro" id="IPR012419">
    <property type="entry name" value="Cas1_AcylTrans_dom"/>
</dbReference>
<evidence type="ECO:0000256" key="3">
    <source>
        <dbReference type="ARBA" id="ARBA00022679"/>
    </source>
</evidence>
<feature type="transmembrane region" description="Helical" evidence="8">
    <location>
        <begin position="108"/>
        <end position="134"/>
    </location>
</feature>
<evidence type="ECO:0000313" key="11">
    <source>
        <dbReference type="Proteomes" id="UP000001876"/>
    </source>
</evidence>
<sequence>MGLFKTVKCSSQQLNQTQKSSASTLQALGRLAMVRCLRGDPHALKQNHRTLRAWAELGVILTLINYERDIFSALFVAMSIFAFCTSLTPQHSATPVSGHQTEEWKGWMQIIAIPVFIASYVWMTGLGDFSFYLYSQKEYVHSVRRFLQVTWRFNFFVSLCCLKVFNYAKRLSSVLPSNTFVYRSCAQTIYRAHLLLAGAWNEKNDNTVVLLQKLAVCASLVYVTWEIPGVFHACFRPNTFLLKYTNPERQVDDPLRECFFSSGLDR</sequence>
<accession>C1NAH6</accession>
<dbReference type="EMBL" id="GG663753">
    <property type="protein sequence ID" value="EEH50892.1"/>
    <property type="molecule type" value="Genomic_DNA"/>
</dbReference>
<keyword evidence="3" id="KW-0808">Transferase</keyword>
<evidence type="ECO:0000256" key="6">
    <source>
        <dbReference type="ARBA" id="ARBA00023136"/>
    </source>
</evidence>
<keyword evidence="7" id="KW-0325">Glycoprotein</keyword>
<dbReference type="AlphaFoldDB" id="C1NAH6"/>
<keyword evidence="5 8" id="KW-1133">Transmembrane helix</keyword>
<dbReference type="Proteomes" id="UP000001876">
    <property type="component" value="Unassembled WGS sequence"/>
</dbReference>
<protein>
    <submittedName>
        <fullName evidence="10">Predicted protein</fullName>
    </submittedName>
</protein>
<keyword evidence="11" id="KW-1185">Reference proteome</keyword>
<dbReference type="eggNOG" id="KOG1699">
    <property type="taxonomic scope" value="Eukaryota"/>
</dbReference>
<dbReference type="GO" id="GO:0045492">
    <property type="term" value="P:xylan biosynthetic process"/>
    <property type="evidence" value="ECO:0007669"/>
    <property type="project" value="UniProtKB-ARBA"/>
</dbReference>
<dbReference type="OrthoDB" id="1932925at2759"/>
<dbReference type="OMA" id="NYERDIF"/>
<evidence type="ECO:0000256" key="8">
    <source>
        <dbReference type="SAM" id="Phobius"/>
    </source>
</evidence>
<evidence type="ECO:0000256" key="2">
    <source>
        <dbReference type="ARBA" id="ARBA00010666"/>
    </source>
</evidence>
<dbReference type="GeneID" id="9690352"/>
<dbReference type="KEGG" id="mpp:MICPUCDRAFT_54912"/>
<reference evidence="10 11" key="1">
    <citation type="journal article" date="2009" name="Science">
        <title>Green evolution and dynamic adaptations revealed by genomes of the marine picoeukaryotes Micromonas.</title>
        <authorList>
            <person name="Worden A.Z."/>
            <person name="Lee J.H."/>
            <person name="Mock T."/>
            <person name="Rouze P."/>
            <person name="Simmons M.P."/>
            <person name="Aerts A.L."/>
            <person name="Allen A.E."/>
            <person name="Cuvelier M.L."/>
            <person name="Derelle E."/>
            <person name="Everett M.V."/>
            <person name="Foulon E."/>
            <person name="Grimwood J."/>
            <person name="Gundlach H."/>
            <person name="Henrissat B."/>
            <person name="Napoli C."/>
            <person name="McDonald S.M."/>
            <person name="Parker M.S."/>
            <person name="Rombauts S."/>
            <person name="Salamov A."/>
            <person name="Von Dassow P."/>
            <person name="Badger J.H."/>
            <person name="Coutinho P.M."/>
            <person name="Demir E."/>
            <person name="Dubchak I."/>
            <person name="Gentemann C."/>
            <person name="Eikrem W."/>
            <person name="Gready J.E."/>
            <person name="John U."/>
            <person name="Lanier W."/>
            <person name="Lindquist E.A."/>
            <person name="Lucas S."/>
            <person name="Mayer K.F."/>
            <person name="Moreau H."/>
            <person name="Not F."/>
            <person name="Otillar R."/>
            <person name="Panaud O."/>
            <person name="Pangilinan J."/>
            <person name="Paulsen I."/>
            <person name="Piegu B."/>
            <person name="Poliakov A."/>
            <person name="Robbens S."/>
            <person name="Schmutz J."/>
            <person name="Toulza E."/>
            <person name="Wyss T."/>
            <person name="Zelensky A."/>
            <person name="Zhou K."/>
            <person name="Armbrust E.V."/>
            <person name="Bhattacharya D."/>
            <person name="Goodenough U.W."/>
            <person name="Van de Peer Y."/>
            <person name="Grigoriev I.V."/>
        </authorList>
    </citation>
    <scope>NUCLEOTIDE SEQUENCE [LARGE SCALE GENOMIC DNA]</scope>
    <source>
        <strain evidence="10 11">CCMP1545</strain>
    </source>
</reference>
<keyword evidence="6 8" id="KW-0472">Membrane</keyword>
<dbReference type="Pfam" id="PF07779">
    <property type="entry name" value="Cas1_AcylT"/>
    <property type="match status" value="1"/>
</dbReference>
<dbReference type="PANTHER" id="PTHR13533">
    <property type="entry name" value="N-ACETYLNEURAMINATE 9-O-ACETYLTRANSFERASE"/>
    <property type="match status" value="1"/>
</dbReference>
<name>C1NAH6_MICPC</name>
<comment type="subcellular location">
    <subcellularLocation>
        <location evidence="1">Membrane</location>
        <topology evidence="1">Multi-pass membrane protein</topology>
    </subcellularLocation>
</comment>
<feature type="transmembrane region" description="Helical" evidence="8">
    <location>
        <begin position="70"/>
        <end position="88"/>
    </location>
</feature>
<feature type="domain" description="Cas1p 10 TM acyl transferase" evidence="9">
    <location>
        <begin position="81"/>
        <end position="240"/>
    </location>
</feature>
<evidence type="ECO:0000256" key="5">
    <source>
        <dbReference type="ARBA" id="ARBA00022989"/>
    </source>
</evidence>
<proteinExistence type="inferred from homology"/>
<keyword evidence="4 8" id="KW-0812">Transmembrane</keyword>
<evidence type="ECO:0000313" key="10">
    <source>
        <dbReference type="EMBL" id="EEH50892.1"/>
    </source>
</evidence>
<dbReference type="PANTHER" id="PTHR13533:SF1">
    <property type="entry name" value="N-ACETYLNEURAMINATE 9-O-ACETYLTRANSFERASE"/>
    <property type="match status" value="1"/>
</dbReference>
<evidence type="ECO:0000256" key="4">
    <source>
        <dbReference type="ARBA" id="ARBA00022692"/>
    </source>
</evidence>
<evidence type="ECO:0000259" key="9">
    <source>
        <dbReference type="Pfam" id="PF07779"/>
    </source>
</evidence>
<gene>
    <name evidence="10" type="ORF">MICPUCDRAFT_54912</name>
</gene>
<comment type="similarity">
    <text evidence="2">Belongs to the PC-esterase family. CASD1 subfamily.</text>
</comment>
<dbReference type="RefSeq" id="XP_003064912.1">
    <property type="nucleotide sequence ID" value="XM_003064866.1"/>
</dbReference>